<organism evidence="4 5">
    <name type="scientific">Botrimarina hoheduenensis</name>
    <dbReference type="NCBI Taxonomy" id="2528000"/>
    <lineage>
        <taxon>Bacteria</taxon>
        <taxon>Pseudomonadati</taxon>
        <taxon>Planctomycetota</taxon>
        <taxon>Planctomycetia</taxon>
        <taxon>Pirellulales</taxon>
        <taxon>Lacipirellulaceae</taxon>
        <taxon>Botrimarina</taxon>
    </lineage>
</organism>
<dbReference type="Pfam" id="PF04366">
    <property type="entry name" value="Ysc84"/>
    <property type="match status" value="1"/>
</dbReference>
<dbReference type="InterPro" id="IPR051702">
    <property type="entry name" value="SH3_domain_YSC84-like"/>
</dbReference>
<evidence type="ECO:0000313" key="4">
    <source>
        <dbReference type="EMBL" id="TWT41409.1"/>
    </source>
</evidence>
<dbReference type="InterPro" id="IPR007461">
    <property type="entry name" value="Ysc84_actin-binding"/>
</dbReference>
<feature type="signal peptide" evidence="2">
    <location>
        <begin position="1"/>
        <end position="25"/>
    </location>
</feature>
<dbReference type="RefSeq" id="WP_197525070.1">
    <property type="nucleotide sequence ID" value="NZ_SJPH01000009.1"/>
</dbReference>
<feature type="compositionally biased region" description="Pro residues" evidence="1">
    <location>
        <begin position="32"/>
        <end position="50"/>
    </location>
</feature>
<protein>
    <recommendedName>
        <fullName evidence="3">Ysc84 actin-binding domain-containing protein</fullName>
    </recommendedName>
</protein>
<keyword evidence="5" id="KW-1185">Reference proteome</keyword>
<comment type="caution">
    <text evidence="4">The sequence shown here is derived from an EMBL/GenBank/DDBJ whole genome shotgun (WGS) entry which is preliminary data.</text>
</comment>
<dbReference type="PANTHER" id="PTHR15629">
    <property type="entry name" value="SH3YL1 PROTEIN"/>
    <property type="match status" value="1"/>
</dbReference>
<dbReference type="PANTHER" id="PTHR15629:SF2">
    <property type="entry name" value="SH3 DOMAIN-CONTAINING YSC84-LIKE PROTEIN 1"/>
    <property type="match status" value="1"/>
</dbReference>
<accession>A0A5C5VUT5</accession>
<dbReference type="AlphaFoldDB" id="A0A5C5VUT5"/>
<feature type="chain" id="PRO_5022844239" description="Ysc84 actin-binding domain-containing protein" evidence="2">
    <location>
        <begin position="26"/>
        <end position="388"/>
    </location>
</feature>
<keyword evidence="2" id="KW-0732">Signal</keyword>
<dbReference type="CDD" id="cd11524">
    <property type="entry name" value="SYLF"/>
    <property type="match status" value="1"/>
</dbReference>
<feature type="domain" description="Ysc84 actin-binding" evidence="3">
    <location>
        <begin position="139"/>
        <end position="256"/>
    </location>
</feature>
<evidence type="ECO:0000313" key="5">
    <source>
        <dbReference type="Proteomes" id="UP000318995"/>
    </source>
</evidence>
<gene>
    <name evidence="4" type="ORF">Pla111_31240</name>
</gene>
<reference evidence="4 5" key="1">
    <citation type="submission" date="2019-02" db="EMBL/GenBank/DDBJ databases">
        <title>Deep-cultivation of Planctomycetes and their phenomic and genomic characterization uncovers novel biology.</title>
        <authorList>
            <person name="Wiegand S."/>
            <person name="Jogler M."/>
            <person name="Boedeker C."/>
            <person name="Pinto D."/>
            <person name="Vollmers J."/>
            <person name="Rivas-Marin E."/>
            <person name="Kohn T."/>
            <person name="Peeters S.H."/>
            <person name="Heuer A."/>
            <person name="Rast P."/>
            <person name="Oberbeckmann S."/>
            <person name="Bunk B."/>
            <person name="Jeske O."/>
            <person name="Meyerdierks A."/>
            <person name="Storesund J.E."/>
            <person name="Kallscheuer N."/>
            <person name="Luecker S."/>
            <person name="Lage O.M."/>
            <person name="Pohl T."/>
            <person name="Merkel B.J."/>
            <person name="Hornburger P."/>
            <person name="Mueller R.-W."/>
            <person name="Bruemmer F."/>
            <person name="Labrenz M."/>
            <person name="Spormann A.M."/>
            <person name="Op Den Camp H."/>
            <person name="Overmann J."/>
            <person name="Amann R."/>
            <person name="Jetten M.S.M."/>
            <person name="Mascher T."/>
            <person name="Medema M.H."/>
            <person name="Devos D.P."/>
            <person name="Kaster A.-K."/>
            <person name="Ovreas L."/>
            <person name="Rohde M."/>
            <person name="Galperin M.Y."/>
            <person name="Jogler C."/>
        </authorList>
    </citation>
    <scope>NUCLEOTIDE SEQUENCE [LARGE SCALE GENOMIC DNA]</scope>
    <source>
        <strain evidence="4 5">Pla111</strain>
    </source>
</reference>
<dbReference type="GO" id="GO:0035091">
    <property type="term" value="F:phosphatidylinositol binding"/>
    <property type="evidence" value="ECO:0007669"/>
    <property type="project" value="TreeGrafter"/>
</dbReference>
<evidence type="ECO:0000256" key="1">
    <source>
        <dbReference type="SAM" id="MobiDB-lite"/>
    </source>
</evidence>
<sequence length="388" mass="40322" precursor="true">MSRFSLLKSLLVALFLGLLAGPLETAIGQTPAPLPSVPPPTPSPAAVAPPPQLASVASTGIVSNESRVIEDATTVFQEMLSTPGAAIPTAMLAGAEGIAIVPRVIKGGFIVGARHGRGVVIAKDAQGVWHAPIFLTLTGGNVGWQAGVQATDVILVYRTQRSIDSLLQGKLTIGADIAAAAGPVGRQAAAATDTGLTAEVYSYSRSRGLFAGVSLDGSVLKLDQAATAAYYRPLNAAGLAGAPQVPSEAQALVNLVVAYVEPSNTVTAPEPTTATDSSTATLGSRHTLDEAASIRDQLAEFSPRLFRLLDPGWQQYLSLPVEIFQESGHPSPETMSLVTQRYNAVAANPGYAGLANRPEFQTVLGLVRHYTQLIGNTYQPLVLPPPPQ</sequence>
<evidence type="ECO:0000256" key="2">
    <source>
        <dbReference type="SAM" id="SignalP"/>
    </source>
</evidence>
<dbReference type="EMBL" id="SJPH01000009">
    <property type="protein sequence ID" value="TWT41409.1"/>
    <property type="molecule type" value="Genomic_DNA"/>
</dbReference>
<dbReference type="Proteomes" id="UP000318995">
    <property type="component" value="Unassembled WGS sequence"/>
</dbReference>
<evidence type="ECO:0000259" key="3">
    <source>
        <dbReference type="Pfam" id="PF04366"/>
    </source>
</evidence>
<feature type="region of interest" description="Disordered" evidence="1">
    <location>
        <begin position="31"/>
        <end position="50"/>
    </location>
</feature>
<proteinExistence type="predicted"/>
<name>A0A5C5VUT5_9BACT</name>